<dbReference type="Proteomes" id="UP000198538">
    <property type="component" value="Unassembled WGS sequence"/>
</dbReference>
<evidence type="ECO:0000256" key="1">
    <source>
        <dbReference type="SAM" id="MobiDB-lite"/>
    </source>
</evidence>
<dbReference type="PANTHER" id="PTHR33877:SF2">
    <property type="entry name" value="OS07G0170200 PROTEIN"/>
    <property type="match status" value="1"/>
</dbReference>
<keyword evidence="3" id="KW-0378">Hydrolase</keyword>
<dbReference type="SMART" id="SM00507">
    <property type="entry name" value="HNHc"/>
    <property type="match status" value="1"/>
</dbReference>
<feature type="region of interest" description="Disordered" evidence="1">
    <location>
        <begin position="1"/>
        <end position="370"/>
    </location>
</feature>
<keyword evidence="3" id="KW-0255">Endonuclease</keyword>
<evidence type="ECO:0000259" key="2">
    <source>
        <dbReference type="SMART" id="SM00507"/>
    </source>
</evidence>
<sequence length="508" mass="54892">METGSAPFREGKTEHETRQTKTCMYCGERRPASEFRRRTGRRASSGARRGACRRCRQLGVREQHNRDMRVAEASPSEKLERRGQDGMDNNLREDMVSSPVKNERERNERIALQGSAGGKEQGRDLGNRVNSYELASPVSSEAGAVIGQTEKDGMIVSVSDTPSQRKKRRRRRKKKPSEVIHAHASAQAESESEASTNLYAVDVGPPGGELPPGDVHSPGVAAANGKGSAQRTRKRAAAAVPAAEQASAAQALLPATPEGPAAGPAPVAADEPPAARRKRKRRRKLAAALAPGAGQARSEAAEAPAPEPGLARGEASTGKASAAAKAQPAAAGREPSHASRSHGAGMDGRPRRHHAPPVAIDPEDPASLRTNRQGMVRMRGKTDKGRRWHQEVDMELAVTLVKEKAAVVINRYTIRRLFSNKDFKRFILDRDKYTCYFCGSYGDTIDHLLPRAKGGHTTPLNCVCACNLCNQSKAAMDADEFMRSGIPEWNAAHQAELLALEIQETGLE</sequence>
<accession>A0A1G5J8K2</accession>
<dbReference type="Gene3D" id="1.10.30.50">
    <property type="match status" value="1"/>
</dbReference>
<dbReference type="STRING" id="582692.SAMN05720606_110120"/>
<evidence type="ECO:0000313" key="4">
    <source>
        <dbReference type="Proteomes" id="UP000198538"/>
    </source>
</evidence>
<feature type="domain" description="HNH nuclease" evidence="2">
    <location>
        <begin position="422"/>
        <end position="471"/>
    </location>
</feature>
<feature type="compositionally biased region" description="Basic residues" evidence="1">
    <location>
        <begin position="164"/>
        <end position="175"/>
    </location>
</feature>
<dbReference type="Pfam" id="PF14279">
    <property type="entry name" value="HNH_5"/>
    <property type="match status" value="1"/>
</dbReference>
<keyword evidence="4" id="KW-1185">Reference proteome</keyword>
<dbReference type="InterPro" id="IPR003615">
    <property type="entry name" value="HNH_nuc"/>
</dbReference>
<feature type="compositionally biased region" description="Basic and acidic residues" evidence="1">
    <location>
        <begin position="59"/>
        <end position="109"/>
    </location>
</feature>
<organism evidence="3 4">
    <name type="scientific">Paenibacillus polysaccharolyticus</name>
    <dbReference type="NCBI Taxonomy" id="582692"/>
    <lineage>
        <taxon>Bacteria</taxon>
        <taxon>Bacillati</taxon>
        <taxon>Bacillota</taxon>
        <taxon>Bacilli</taxon>
        <taxon>Bacillales</taxon>
        <taxon>Paenibacillaceae</taxon>
        <taxon>Paenibacillus</taxon>
    </lineage>
</organism>
<proteinExistence type="predicted"/>
<feature type="compositionally biased region" description="Basic and acidic residues" evidence="1">
    <location>
        <begin position="9"/>
        <end position="19"/>
    </location>
</feature>
<dbReference type="CDD" id="cd00085">
    <property type="entry name" value="HNHc"/>
    <property type="match status" value="1"/>
</dbReference>
<protein>
    <submittedName>
        <fullName evidence="3">HNH endonuclease</fullName>
    </submittedName>
</protein>
<dbReference type="GO" id="GO:0004519">
    <property type="term" value="F:endonuclease activity"/>
    <property type="evidence" value="ECO:0007669"/>
    <property type="project" value="UniProtKB-KW"/>
</dbReference>
<dbReference type="RefSeq" id="WP_420848943.1">
    <property type="nucleotide sequence ID" value="NZ_FMVM01000010.1"/>
</dbReference>
<evidence type="ECO:0000313" key="3">
    <source>
        <dbReference type="EMBL" id="SCY84280.1"/>
    </source>
</evidence>
<gene>
    <name evidence="3" type="ORF">SAMN05720606_110120</name>
</gene>
<feature type="compositionally biased region" description="Basic residues" evidence="1">
    <location>
        <begin position="275"/>
        <end position="285"/>
    </location>
</feature>
<dbReference type="AlphaFoldDB" id="A0A1G5J8K2"/>
<name>A0A1G5J8K2_9BACL</name>
<dbReference type="EMBL" id="FMVM01000010">
    <property type="protein sequence ID" value="SCY84280.1"/>
    <property type="molecule type" value="Genomic_DNA"/>
</dbReference>
<dbReference type="InterPro" id="IPR052892">
    <property type="entry name" value="NA-targeting_endonuclease"/>
</dbReference>
<feature type="compositionally biased region" description="Low complexity" evidence="1">
    <location>
        <begin position="237"/>
        <end position="272"/>
    </location>
</feature>
<keyword evidence="3" id="KW-0540">Nuclease</keyword>
<reference evidence="4" key="1">
    <citation type="submission" date="2016-10" db="EMBL/GenBank/DDBJ databases">
        <authorList>
            <person name="Varghese N."/>
            <person name="Submissions S."/>
        </authorList>
    </citation>
    <scope>NUCLEOTIDE SEQUENCE [LARGE SCALE GENOMIC DNA]</scope>
    <source>
        <strain evidence="4">BL9</strain>
    </source>
</reference>
<feature type="compositionally biased region" description="Low complexity" evidence="1">
    <location>
        <begin position="286"/>
        <end position="332"/>
    </location>
</feature>
<feature type="compositionally biased region" description="Low complexity" evidence="1">
    <location>
        <begin position="184"/>
        <end position="195"/>
    </location>
</feature>
<feature type="compositionally biased region" description="Basic and acidic residues" evidence="1">
    <location>
        <begin position="27"/>
        <end position="37"/>
    </location>
</feature>
<dbReference type="InterPro" id="IPR029471">
    <property type="entry name" value="HNH_5"/>
</dbReference>
<dbReference type="PANTHER" id="PTHR33877">
    <property type="entry name" value="SLL1193 PROTEIN"/>
    <property type="match status" value="1"/>
</dbReference>